<dbReference type="GO" id="GO:0005737">
    <property type="term" value="C:cytoplasm"/>
    <property type="evidence" value="ECO:0007669"/>
    <property type="project" value="TreeGrafter"/>
</dbReference>
<dbReference type="InterPro" id="IPR045864">
    <property type="entry name" value="aa-tRNA-synth_II/BPL/LPL"/>
</dbReference>
<reference evidence="3 4" key="1">
    <citation type="submission" date="2016-12" db="EMBL/GenBank/DDBJ databases">
        <title>Genomic comparison of strains in the 'Actinomyces naeslundii' group.</title>
        <authorList>
            <person name="Mughal S.R."/>
            <person name="Do T."/>
            <person name="Gilbert S.C."/>
            <person name="Witherden E.A."/>
            <person name="Didelot X."/>
            <person name="Beighton D."/>
        </authorList>
    </citation>
    <scope>NUCLEOTIDE SEQUENCE [LARGE SCALE GENOMIC DNA]</scope>
    <source>
        <strain evidence="3 4">S64C</strain>
    </source>
</reference>
<dbReference type="Gene3D" id="2.30.30.100">
    <property type="match status" value="1"/>
</dbReference>
<feature type="domain" description="BPL/LPL catalytic" evidence="2">
    <location>
        <begin position="36"/>
        <end position="147"/>
    </location>
</feature>
<dbReference type="InterPro" id="IPR004143">
    <property type="entry name" value="BPL_LPL_catalytic"/>
</dbReference>
<organism evidence="3 4">
    <name type="scientific">Actinomyces oris</name>
    <dbReference type="NCBI Taxonomy" id="544580"/>
    <lineage>
        <taxon>Bacteria</taxon>
        <taxon>Bacillati</taxon>
        <taxon>Actinomycetota</taxon>
        <taxon>Actinomycetes</taxon>
        <taxon>Actinomycetales</taxon>
        <taxon>Actinomycetaceae</taxon>
        <taxon>Actinomyces</taxon>
    </lineage>
</organism>
<dbReference type="SUPFAM" id="SSF55681">
    <property type="entry name" value="Class II aaRS and biotin synthetases"/>
    <property type="match status" value="1"/>
</dbReference>
<dbReference type="PANTHER" id="PTHR12835">
    <property type="entry name" value="BIOTIN PROTEIN LIGASE"/>
    <property type="match status" value="1"/>
</dbReference>
<proteinExistence type="predicted"/>
<protein>
    <recommendedName>
        <fullName evidence="2">BPL/LPL catalytic domain-containing protein</fullName>
    </recommendedName>
</protein>
<dbReference type="EMBL" id="MSGO01000008">
    <property type="protein sequence ID" value="OLL15616.1"/>
    <property type="molecule type" value="Genomic_DNA"/>
</dbReference>
<dbReference type="AlphaFoldDB" id="A0A1Q8I3D9"/>
<comment type="caution">
    <text evidence="3">The sequence shown here is derived from an EMBL/GenBank/DDBJ whole genome shotgun (WGS) entry which is preliminary data.</text>
</comment>
<dbReference type="PANTHER" id="PTHR12835:SF5">
    <property type="entry name" value="BIOTIN--PROTEIN LIGASE"/>
    <property type="match status" value="1"/>
</dbReference>
<dbReference type="Pfam" id="PF03099">
    <property type="entry name" value="BPL_LplA_LipB"/>
    <property type="match status" value="1"/>
</dbReference>
<dbReference type="CDD" id="cd16442">
    <property type="entry name" value="BPL"/>
    <property type="match status" value="1"/>
</dbReference>
<gene>
    <name evidence="3" type="ORF">BKH32_02515</name>
</gene>
<keyword evidence="1" id="KW-0436">Ligase</keyword>
<dbReference type="Gene3D" id="3.30.930.10">
    <property type="entry name" value="Bira Bifunctional Protein, Domain 2"/>
    <property type="match status" value="1"/>
</dbReference>
<evidence type="ECO:0000313" key="4">
    <source>
        <dbReference type="Proteomes" id="UP000185736"/>
    </source>
</evidence>
<evidence type="ECO:0000259" key="2">
    <source>
        <dbReference type="Pfam" id="PF03099"/>
    </source>
</evidence>
<evidence type="ECO:0000313" key="3">
    <source>
        <dbReference type="EMBL" id="OLL15616.1"/>
    </source>
</evidence>
<accession>A0A1Q8I3D9</accession>
<dbReference type="InterPro" id="IPR004408">
    <property type="entry name" value="Biotin_CoA_COase_ligase"/>
</dbReference>
<dbReference type="Proteomes" id="UP000185736">
    <property type="component" value="Unassembled WGS sequence"/>
</dbReference>
<name>A0A1Q8I3D9_9ACTO</name>
<dbReference type="RefSeq" id="WP_075248473.1">
    <property type="nucleotide sequence ID" value="NZ_MSGO01000008.1"/>
</dbReference>
<dbReference type="GO" id="GO:0004077">
    <property type="term" value="F:biotin--[biotin carboxyl-carrier protein] ligase activity"/>
    <property type="evidence" value="ECO:0007669"/>
    <property type="project" value="InterPro"/>
</dbReference>
<evidence type="ECO:0000256" key="1">
    <source>
        <dbReference type="ARBA" id="ARBA00022598"/>
    </source>
</evidence>
<sequence>MSLGDSPFSHLDTVPVTGSTQDDLRAALMGPERESWPHLSALRALRQTAGRGRSGRAWVTPEDGGALLVSVLLRPLVPVECLSWLPLLGGLAVRDALSPLVEDLPWRVGTKWPNDVVALPDDPAAVPAVPGWAGTRKIAGVLSELVAPEPSEGAAARGLAPDAVPADRDEAPMVILGIGVNIGQTDEELPVAWAGSLRTLGAVGAGRGPAPADAAEIVLTAIGHQLARLIGWWEETGGDVDAGGGALGRRLRAALTTLGRRVSVQAPDGELRGLAVDITPALMLRTRDGDTEVRAGDVTLVRVES</sequence>